<reference evidence="11 12" key="1">
    <citation type="submission" date="2015-03" db="EMBL/GenBank/DDBJ databases">
        <title>Genome sequence of Pseudoalteromonas aurantia.</title>
        <authorList>
            <person name="Xie B.-B."/>
            <person name="Rong J.-C."/>
            <person name="Qin Q.-L."/>
            <person name="Zhang Y.-Z."/>
        </authorList>
    </citation>
    <scope>NUCLEOTIDE SEQUENCE [LARGE SCALE GENOMIC DNA]</scope>
    <source>
        <strain evidence="11 12">208</strain>
    </source>
</reference>
<dbReference type="Pfam" id="PF02518">
    <property type="entry name" value="HATPase_c"/>
    <property type="match status" value="1"/>
</dbReference>
<keyword evidence="4" id="KW-0547">Nucleotide-binding</keyword>
<comment type="catalytic activity">
    <reaction evidence="1">
        <text>ATP + protein L-histidine = ADP + protein N-phospho-L-histidine.</text>
        <dbReference type="EC" id="2.7.13.3"/>
    </reaction>
</comment>
<dbReference type="SUPFAM" id="SSF55785">
    <property type="entry name" value="PYP-like sensor domain (PAS domain)"/>
    <property type="match status" value="1"/>
</dbReference>
<feature type="domain" description="Histidine kinase" evidence="9">
    <location>
        <begin position="221"/>
        <end position="443"/>
    </location>
</feature>
<dbReference type="SUPFAM" id="SSF55874">
    <property type="entry name" value="ATPase domain of HSP90 chaperone/DNA topoisomerase II/histidine kinase"/>
    <property type="match status" value="1"/>
</dbReference>
<evidence type="ECO:0000313" key="12">
    <source>
        <dbReference type="Proteomes" id="UP000615755"/>
    </source>
</evidence>
<dbReference type="InterPro" id="IPR036890">
    <property type="entry name" value="HATPase_C_sf"/>
</dbReference>
<dbReference type="PROSITE" id="PS50112">
    <property type="entry name" value="PAS"/>
    <property type="match status" value="1"/>
</dbReference>
<gene>
    <name evidence="11" type="ORF">PAUR_a4563</name>
</gene>
<feature type="transmembrane region" description="Helical" evidence="8">
    <location>
        <begin position="37"/>
        <end position="57"/>
    </location>
</feature>
<comment type="caution">
    <text evidence="11">The sequence shown here is derived from an EMBL/GenBank/DDBJ whole genome shotgun (WGS) entry which is preliminary data.</text>
</comment>
<organism evidence="11 12">
    <name type="scientific">Pseudoalteromonas aurantia 208</name>
    <dbReference type="NCBI Taxonomy" id="1314867"/>
    <lineage>
        <taxon>Bacteria</taxon>
        <taxon>Pseudomonadati</taxon>
        <taxon>Pseudomonadota</taxon>
        <taxon>Gammaproteobacteria</taxon>
        <taxon>Alteromonadales</taxon>
        <taxon>Pseudoalteromonadaceae</taxon>
        <taxon>Pseudoalteromonas</taxon>
    </lineage>
</organism>
<dbReference type="InterPro" id="IPR004358">
    <property type="entry name" value="Sig_transdc_His_kin-like_C"/>
</dbReference>
<evidence type="ECO:0000256" key="1">
    <source>
        <dbReference type="ARBA" id="ARBA00000085"/>
    </source>
</evidence>
<accession>A0ABR9EGJ1</accession>
<evidence type="ECO:0000256" key="4">
    <source>
        <dbReference type="ARBA" id="ARBA00022741"/>
    </source>
</evidence>
<dbReference type="InterPro" id="IPR035965">
    <property type="entry name" value="PAS-like_dom_sf"/>
</dbReference>
<sequence>MINTTSNSMLILALNLAGLCICASALTYLYIQYGFSATWVLILLVALSLSGYIFSLFQKHNKRLSHVIKALANGDSTLGLGVQDPMRQHFEKVKKQMQSARFSAEQQAQFLQALLVHVDLAVLVCDDQGNIIESNPASAKLLGISANHLSQLQHLGQLVLATNKRLRSSAQWQQGEQQDTLSIQVSVAEIQGQIRKIITLHSIHDALLLKEQQAYKRLTQVLTHEVANSITPLSSIAQTCHSLIPDSLTFTDQEDKQDLSLALTTLASRTKHLGEFIERFRNVSSLPSPTLAPLQLQPLLEQIVSLHNSQLTQHHITCSISIKTSQLIMLDLGQIEQVLINLFKNAIEAIKIAEQNSSTSSEERLITVTLDQNSAQQVYVEITDSGLGVAEHVREMIFVPFFTTKQQGSGIGLSLSRQIMVNHGGDLVYVIRERGACFRCIFG</sequence>
<keyword evidence="5" id="KW-0418">Kinase</keyword>
<keyword evidence="8" id="KW-1133">Transmembrane helix</keyword>
<dbReference type="InterPro" id="IPR000014">
    <property type="entry name" value="PAS"/>
</dbReference>
<dbReference type="InterPro" id="IPR003594">
    <property type="entry name" value="HATPase_dom"/>
</dbReference>
<dbReference type="Proteomes" id="UP000615755">
    <property type="component" value="Unassembled WGS sequence"/>
</dbReference>
<keyword evidence="6" id="KW-0067">ATP-binding</keyword>
<dbReference type="PRINTS" id="PR00344">
    <property type="entry name" value="BCTRLSENSOR"/>
</dbReference>
<dbReference type="SMART" id="SM00091">
    <property type="entry name" value="PAS"/>
    <property type="match status" value="1"/>
</dbReference>
<evidence type="ECO:0000256" key="7">
    <source>
        <dbReference type="ARBA" id="ARBA00023012"/>
    </source>
</evidence>
<dbReference type="InterPro" id="IPR005467">
    <property type="entry name" value="His_kinase_dom"/>
</dbReference>
<keyword evidence="3" id="KW-0808">Transferase</keyword>
<dbReference type="Gene3D" id="3.30.450.20">
    <property type="entry name" value="PAS domain"/>
    <property type="match status" value="1"/>
</dbReference>
<evidence type="ECO:0000259" key="9">
    <source>
        <dbReference type="PROSITE" id="PS50109"/>
    </source>
</evidence>
<evidence type="ECO:0000256" key="5">
    <source>
        <dbReference type="ARBA" id="ARBA00022777"/>
    </source>
</evidence>
<evidence type="ECO:0000256" key="3">
    <source>
        <dbReference type="ARBA" id="ARBA00022679"/>
    </source>
</evidence>
<proteinExistence type="predicted"/>
<evidence type="ECO:0000256" key="8">
    <source>
        <dbReference type="SAM" id="Phobius"/>
    </source>
</evidence>
<dbReference type="SMART" id="SM00387">
    <property type="entry name" value="HATPase_c"/>
    <property type="match status" value="1"/>
</dbReference>
<dbReference type="Gene3D" id="3.30.565.10">
    <property type="entry name" value="Histidine kinase-like ATPase, C-terminal domain"/>
    <property type="match status" value="1"/>
</dbReference>
<dbReference type="PROSITE" id="PS50109">
    <property type="entry name" value="HIS_KIN"/>
    <property type="match status" value="1"/>
</dbReference>
<feature type="transmembrane region" description="Helical" evidence="8">
    <location>
        <begin position="12"/>
        <end position="31"/>
    </location>
</feature>
<dbReference type="EMBL" id="AQGV01000014">
    <property type="protein sequence ID" value="MBE0369952.1"/>
    <property type="molecule type" value="Genomic_DNA"/>
</dbReference>
<name>A0ABR9EGJ1_9GAMM</name>
<keyword evidence="8" id="KW-0472">Membrane</keyword>
<protein>
    <recommendedName>
        <fullName evidence="2">histidine kinase</fullName>
        <ecNumber evidence="2">2.7.13.3</ecNumber>
    </recommendedName>
</protein>
<evidence type="ECO:0000313" key="11">
    <source>
        <dbReference type="EMBL" id="MBE0369952.1"/>
    </source>
</evidence>
<evidence type="ECO:0000256" key="2">
    <source>
        <dbReference type="ARBA" id="ARBA00012438"/>
    </source>
</evidence>
<evidence type="ECO:0000259" key="10">
    <source>
        <dbReference type="PROSITE" id="PS50112"/>
    </source>
</evidence>
<keyword evidence="12" id="KW-1185">Reference proteome</keyword>
<dbReference type="PANTHER" id="PTHR43065">
    <property type="entry name" value="SENSOR HISTIDINE KINASE"/>
    <property type="match status" value="1"/>
</dbReference>
<evidence type="ECO:0000256" key="6">
    <source>
        <dbReference type="ARBA" id="ARBA00022840"/>
    </source>
</evidence>
<dbReference type="EC" id="2.7.13.3" evidence="2"/>
<feature type="domain" description="PAS" evidence="10">
    <location>
        <begin position="107"/>
        <end position="149"/>
    </location>
</feature>
<keyword evidence="7" id="KW-0902">Two-component regulatory system</keyword>
<dbReference type="PANTHER" id="PTHR43065:SF46">
    <property type="entry name" value="C4-DICARBOXYLATE TRANSPORT SENSOR PROTEIN DCTB"/>
    <property type="match status" value="1"/>
</dbReference>
<keyword evidence="8" id="KW-0812">Transmembrane</keyword>